<comment type="similarity">
    <text evidence="12">Belongs to the protein kinase superfamily. CK1 Ser/Thr protein kinase family.</text>
</comment>
<feature type="region of interest" description="Disordered" evidence="14">
    <location>
        <begin position="1091"/>
        <end position="1222"/>
    </location>
</feature>
<protein>
    <recommendedName>
        <fullName evidence="2">non-specific serine/threonine protein kinase</fullName>
        <ecNumber evidence="2">2.7.11.1</ecNumber>
    </recommendedName>
</protein>
<sequence>RKIGGGGFGEIYDALDLLTRENVALKVESAQQPKQVLKMEVAVLKKLQGKDHVCRFIGCGRNDRFNYVVMQLQGRNLADLRRSQSRGTFTISTTLRLGKQILESIESIHSVGFLHRDIKPSNFAMGRFPSTCRKCFMLDFGLARQFTNSCGDVRPPRAVAGFRGTVRYASINAHRNREMGRHDDLWSLFYMLVEFVVGQLPWRKIKDKEQVGSIKERYEHRLMLKHLPQEFNVFLDHISNLDYFTKPDYQLLMSVFDNSMKTFGVIESDPFDWEKSGTDGSLTTTTTSTTPQLHTRLTPAAIGIANATPIPGDLLRENTDEVFPDEQLSDGENVIPVGVSPEKLPGSPGHQRPQEKDVWEEMDANRNKIKLGICKAATEEENSHGPGNGMLNAPSLGSPIRVRSETTQLDRDVPLVRKLRSIHSFELEKRMTLESKPDTDKFLETCLEKKQKDLKVAETPVAAVPPLSQKTSVPVTARMDHVWHYDEEYLPDPSKPMSANSPDHADGVMSNGFVAVNLSSCRQEVDSKEWVIIDKERDLQDFRTNEALGHKMTGSPSDEEPEVLQVLEESLPEEQSREGGWAGNNVHAKNQTSGVEFVLDMECHPAASEQLTDKLELLSGAAGQLLAATPTSPMEAQAEGALTPITIPRPSVASTQSASESFHYGHQLERREQDGQSVEHTVELSSPKESLPGLIGTEDALPASASRPDLILNISQEVLDRGGLVKEPVSVLGCDQKDLPEHNGIQEEKELGNIPVEEAEEEGLPVVSEDAIEMLSKEQNSSLPGNSKSAEEEPLTNTEAAQESKSRPVCLVPNQDEVLKSIAPKTSELSPSRLNNTHVNRQASKIATIQENGFHSDKEEVHSQDLKCHQVALNTILQQENKKEKNAPRNGELFHCISENENSYRSKKDSVKSSFVFRQSRIPVLAQEIDSMSDSSSVSAKEKLLLKKAHQTDLVKLLMEKRQLKSFLGDLSSASDKSLEEKMAAAPVPFSEDDVLASFSRLTLDSHFSKQNEDSSLSPSSPQSRKSKIPRPVSWATTDQVTSSSSAQFFPRPPPGKPPTRPGVEARLRRYRVLGSSSSDSDLISRLAQILQNGSQRPRSSTQCKSPGSPHSPKTPPKSPVIPRRSPSASPRSSSLPRTASSSPSRAGRSHHDQRSSSPHFGRSKSPPSHSGSSSSRRSCQQEHCCNKTSKNGLKGSGSSFHHSPNTKTSTGKSKSTTKLSR</sequence>
<feature type="domain" description="Protein kinase" evidence="15">
    <location>
        <begin position="1"/>
        <end position="263"/>
    </location>
</feature>
<accession>A0A7L0VHZ9</accession>
<evidence type="ECO:0000256" key="5">
    <source>
        <dbReference type="ARBA" id="ARBA00022553"/>
    </source>
</evidence>
<dbReference type="SUPFAM" id="SSF56112">
    <property type="entry name" value="Protein kinase-like (PK-like)"/>
    <property type="match status" value="1"/>
</dbReference>
<feature type="compositionally biased region" description="Polar residues" evidence="14">
    <location>
        <begin position="1035"/>
        <end position="1048"/>
    </location>
</feature>
<feature type="compositionally biased region" description="Low complexity" evidence="14">
    <location>
        <begin position="1015"/>
        <end position="1024"/>
    </location>
</feature>
<evidence type="ECO:0000256" key="4">
    <source>
        <dbReference type="ARBA" id="ARBA00022527"/>
    </source>
</evidence>
<comment type="subcellular location">
    <subcellularLocation>
        <location evidence="1">Cytoplasm</location>
    </subcellularLocation>
</comment>
<keyword evidence="3" id="KW-0963">Cytoplasm</keyword>
<evidence type="ECO:0000256" key="14">
    <source>
        <dbReference type="SAM" id="MobiDB-lite"/>
    </source>
</evidence>
<reference evidence="16 17" key="1">
    <citation type="submission" date="2019-09" db="EMBL/GenBank/DDBJ databases">
        <title>Bird 10,000 Genomes (B10K) Project - Family phase.</title>
        <authorList>
            <person name="Zhang G."/>
        </authorList>
    </citation>
    <scope>NUCLEOTIDE SEQUENCE [LARGE SCALE GENOMIC DNA]</scope>
    <source>
        <strain evidence="16">B10K-DU-001-35</strain>
        <tissue evidence="16">Muscle</tissue>
    </source>
</reference>
<evidence type="ECO:0000259" key="15">
    <source>
        <dbReference type="PROSITE" id="PS50011"/>
    </source>
</evidence>
<feature type="compositionally biased region" description="Polar residues" evidence="14">
    <location>
        <begin position="1182"/>
        <end position="1206"/>
    </location>
</feature>
<dbReference type="InterPro" id="IPR017441">
    <property type="entry name" value="Protein_kinase_ATP_BS"/>
</dbReference>
<dbReference type="GO" id="GO:0005737">
    <property type="term" value="C:cytoplasm"/>
    <property type="evidence" value="ECO:0007669"/>
    <property type="project" value="UniProtKB-SubCell"/>
</dbReference>
<evidence type="ECO:0000313" key="17">
    <source>
        <dbReference type="Proteomes" id="UP000558164"/>
    </source>
</evidence>
<dbReference type="Proteomes" id="UP000558164">
    <property type="component" value="Unassembled WGS sequence"/>
</dbReference>
<dbReference type="AlphaFoldDB" id="A0A7L0VHZ9"/>
<gene>
    <name evidence="16" type="primary">Ttbk2</name>
    <name evidence="16" type="ORF">LEPASP_R03071</name>
</gene>
<dbReference type="GO" id="GO:0015630">
    <property type="term" value="C:microtubule cytoskeleton"/>
    <property type="evidence" value="ECO:0007669"/>
    <property type="project" value="UniProtKB-ARBA"/>
</dbReference>
<evidence type="ECO:0000256" key="10">
    <source>
        <dbReference type="ARBA" id="ARBA00047899"/>
    </source>
</evidence>
<feature type="compositionally biased region" description="Polar residues" evidence="14">
    <location>
        <begin position="1091"/>
        <end position="1104"/>
    </location>
</feature>
<dbReference type="FunFam" id="1.10.510.10:FF:000167">
    <property type="entry name" value="Tau tubulin kinase 1"/>
    <property type="match status" value="1"/>
</dbReference>
<keyword evidence="4" id="KW-0723">Serine/threonine-protein kinase</keyword>
<dbReference type="InterPro" id="IPR000719">
    <property type="entry name" value="Prot_kinase_dom"/>
</dbReference>
<dbReference type="EMBL" id="VXAX01005642">
    <property type="protein sequence ID" value="NXL78554.1"/>
    <property type="molecule type" value="Genomic_DNA"/>
</dbReference>
<feature type="binding site" evidence="13">
    <location>
        <position position="26"/>
    </location>
    <ligand>
        <name>ATP</name>
        <dbReference type="ChEBI" id="CHEBI:30616"/>
    </ligand>
</feature>
<feature type="compositionally biased region" description="Low complexity" evidence="14">
    <location>
        <begin position="1121"/>
        <end position="1147"/>
    </location>
</feature>
<evidence type="ECO:0000256" key="12">
    <source>
        <dbReference type="ARBA" id="ARBA00061588"/>
    </source>
</evidence>
<feature type="compositionally biased region" description="Pro residues" evidence="14">
    <location>
        <begin position="1051"/>
        <end position="1061"/>
    </location>
</feature>
<name>A0A7L0VHZ9_9PASE</name>
<feature type="region of interest" description="Disordered" evidence="14">
    <location>
        <begin position="1009"/>
        <end position="1065"/>
    </location>
</feature>
<evidence type="ECO:0000256" key="9">
    <source>
        <dbReference type="ARBA" id="ARBA00022840"/>
    </source>
</evidence>
<dbReference type="Pfam" id="PF00069">
    <property type="entry name" value="Pkinase"/>
    <property type="match status" value="1"/>
</dbReference>
<evidence type="ECO:0000256" key="7">
    <source>
        <dbReference type="ARBA" id="ARBA00022741"/>
    </source>
</evidence>
<feature type="non-terminal residue" evidence="16">
    <location>
        <position position="1"/>
    </location>
</feature>
<evidence type="ECO:0000256" key="8">
    <source>
        <dbReference type="ARBA" id="ARBA00022777"/>
    </source>
</evidence>
<dbReference type="InterPro" id="IPR050235">
    <property type="entry name" value="CK1_Ser-Thr_kinase"/>
</dbReference>
<dbReference type="Gene3D" id="1.10.510.10">
    <property type="entry name" value="Transferase(Phosphotransferase) domain 1"/>
    <property type="match status" value="1"/>
</dbReference>
<keyword evidence="17" id="KW-1185">Reference proteome</keyword>
<keyword evidence="5" id="KW-0597">Phosphoprotein</keyword>
<dbReference type="GO" id="GO:0005524">
    <property type="term" value="F:ATP binding"/>
    <property type="evidence" value="ECO:0007669"/>
    <property type="project" value="UniProtKB-UniRule"/>
</dbReference>
<feature type="region of interest" description="Disordered" evidence="14">
    <location>
        <begin position="777"/>
        <end position="807"/>
    </location>
</feature>
<dbReference type="FunFam" id="3.30.200.20:FF:000358">
    <property type="entry name" value="Tau tubulin kinase 2b"/>
    <property type="match status" value="1"/>
</dbReference>
<dbReference type="PROSITE" id="PS50011">
    <property type="entry name" value="PROTEIN_KINASE_DOM"/>
    <property type="match status" value="1"/>
</dbReference>
<dbReference type="SMART" id="SM00220">
    <property type="entry name" value="S_TKc"/>
    <property type="match status" value="1"/>
</dbReference>
<dbReference type="OrthoDB" id="5979581at2759"/>
<feature type="compositionally biased region" description="Low complexity" evidence="14">
    <location>
        <begin position="1207"/>
        <end position="1222"/>
    </location>
</feature>
<evidence type="ECO:0000313" key="16">
    <source>
        <dbReference type="EMBL" id="NXL78554.1"/>
    </source>
</evidence>
<feature type="compositionally biased region" description="Polar residues" evidence="14">
    <location>
        <begin position="777"/>
        <end position="788"/>
    </location>
</feature>
<keyword evidence="6" id="KW-0808">Transferase</keyword>
<proteinExistence type="inferred from homology"/>
<dbReference type="PROSITE" id="PS00107">
    <property type="entry name" value="PROTEIN_KINASE_ATP"/>
    <property type="match status" value="1"/>
</dbReference>
<keyword evidence="7 13" id="KW-0547">Nucleotide-binding</keyword>
<evidence type="ECO:0000256" key="11">
    <source>
        <dbReference type="ARBA" id="ARBA00048679"/>
    </source>
</evidence>
<comment type="catalytic activity">
    <reaction evidence="10">
        <text>L-threonyl-[protein] + ATP = O-phospho-L-threonyl-[protein] + ADP + H(+)</text>
        <dbReference type="Rhea" id="RHEA:46608"/>
        <dbReference type="Rhea" id="RHEA-COMP:11060"/>
        <dbReference type="Rhea" id="RHEA-COMP:11605"/>
        <dbReference type="ChEBI" id="CHEBI:15378"/>
        <dbReference type="ChEBI" id="CHEBI:30013"/>
        <dbReference type="ChEBI" id="CHEBI:30616"/>
        <dbReference type="ChEBI" id="CHEBI:61977"/>
        <dbReference type="ChEBI" id="CHEBI:456216"/>
        <dbReference type="EC" id="2.7.11.1"/>
    </reaction>
</comment>
<organism evidence="16 17">
    <name type="scientific">Leptocoma aspasia</name>
    <dbReference type="NCBI Taxonomy" id="2585812"/>
    <lineage>
        <taxon>Eukaryota</taxon>
        <taxon>Metazoa</taxon>
        <taxon>Chordata</taxon>
        <taxon>Craniata</taxon>
        <taxon>Vertebrata</taxon>
        <taxon>Euteleostomi</taxon>
        <taxon>Archelosauria</taxon>
        <taxon>Archosauria</taxon>
        <taxon>Dinosauria</taxon>
        <taxon>Saurischia</taxon>
        <taxon>Theropoda</taxon>
        <taxon>Coelurosauria</taxon>
        <taxon>Aves</taxon>
        <taxon>Neognathae</taxon>
        <taxon>Neoaves</taxon>
        <taxon>Telluraves</taxon>
        <taxon>Australaves</taxon>
        <taxon>Passeriformes</taxon>
        <taxon>Passeroidea</taxon>
        <taxon>Nectariniidae</taxon>
        <taxon>Leptocoma</taxon>
    </lineage>
</organism>
<feature type="compositionally biased region" description="Low complexity" evidence="14">
    <location>
        <begin position="1164"/>
        <end position="1179"/>
    </location>
</feature>
<dbReference type="PANTHER" id="PTHR11909">
    <property type="entry name" value="CASEIN KINASE-RELATED"/>
    <property type="match status" value="1"/>
</dbReference>
<keyword evidence="9 13" id="KW-0067">ATP-binding</keyword>
<comment type="catalytic activity">
    <reaction evidence="11">
        <text>L-seryl-[protein] + ATP = O-phospho-L-seryl-[protein] + ADP + H(+)</text>
        <dbReference type="Rhea" id="RHEA:17989"/>
        <dbReference type="Rhea" id="RHEA-COMP:9863"/>
        <dbReference type="Rhea" id="RHEA-COMP:11604"/>
        <dbReference type="ChEBI" id="CHEBI:15378"/>
        <dbReference type="ChEBI" id="CHEBI:29999"/>
        <dbReference type="ChEBI" id="CHEBI:30616"/>
        <dbReference type="ChEBI" id="CHEBI:83421"/>
        <dbReference type="ChEBI" id="CHEBI:456216"/>
        <dbReference type="EC" id="2.7.11.1"/>
    </reaction>
</comment>
<dbReference type="InterPro" id="IPR011009">
    <property type="entry name" value="Kinase-like_dom_sf"/>
</dbReference>
<keyword evidence="8 16" id="KW-0418">Kinase</keyword>
<dbReference type="EC" id="2.7.11.1" evidence="2"/>
<evidence type="ECO:0000256" key="3">
    <source>
        <dbReference type="ARBA" id="ARBA00022490"/>
    </source>
</evidence>
<comment type="caution">
    <text evidence="16">The sequence shown here is derived from an EMBL/GenBank/DDBJ whole genome shotgun (WGS) entry which is preliminary data.</text>
</comment>
<evidence type="ECO:0000256" key="1">
    <source>
        <dbReference type="ARBA" id="ARBA00004496"/>
    </source>
</evidence>
<dbReference type="GO" id="GO:0004674">
    <property type="term" value="F:protein serine/threonine kinase activity"/>
    <property type="evidence" value="ECO:0007669"/>
    <property type="project" value="UniProtKB-KW"/>
</dbReference>
<evidence type="ECO:0000256" key="2">
    <source>
        <dbReference type="ARBA" id="ARBA00012513"/>
    </source>
</evidence>
<evidence type="ECO:0000256" key="13">
    <source>
        <dbReference type="PROSITE-ProRule" id="PRU10141"/>
    </source>
</evidence>
<evidence type="ECO:0000256" key="6">
    <source>
        <dbReference type="ARBA" id="ARBA00022679"/>
    </source>
</evidence>
<feature type="non-terminal residue" evidence="16">
    <location>
        <position position="1222"/>
    </location>
</feature>